<evidence type="ECO:0000256" key="4">
    <source>
        <dbReference type="ARBA" id="ARBA00022737"/>
    </source>
</evidence>
<keyword evidence="2" id="KW-0813">Transport</keyword>
<evidence type="ECO:0000256" key="2">
    <source>
        <dbReference type="ARBA" id="ARBA00022448"/>
    </source>
</evidence>
<dbReference type="InterPro" id="IPR027417">
    <property type="entry name" value="P-loop_NTPase"/>
</dbReference>
<dbReference type="AlphaFoldDB" id="A0A1C1YR70"/>
<dbReference type="EMBL" id="LQZT01000048">
    <property type="protein sequence ID" value="OCW56003.1"/>
    <property type="molecule type" value="Genomic_DNA"/>
</dbReference>
<evidence type="ECO:0000256" key="1">
    <source>
        <dbReference type="ARBA" id="ARBA00005417"/>
    </source>
</evidence>
<evidence type="ECO:0000256" key="3">
    <source>
        <dbReference type="ARBA" id="ARBA00022597"/>
    </source>
</evidence>
<dbReference type="OrthoDB" id="8421422at2"/>
<dbReference type="GO" id="GO:0016887">
    <property type="term" value="F:ATP hydrolysis activity"/>
    <property type="evidence" value="ECO:0007669"/>
    <property type="project" value="InterPro"/>
</dbReference>
<proteinExistence type="inferred from homology"/>
<evidence type="ECO:0000313" key="10">
    <source>
        <dbReference type="Proteomes" id="UP000094795"/>
    </source>
</evidence>
<comment type="caution">
    <text evidence="9">The sequence shown here is derived from an EMBL/GenBank/DDBJ whole genome shotgun (WGS) entry which is preliminary data.</text>
</comment>
<name>A0A1C1YR70_9HYPH</name>
<protein>
    <recommendedName>
        <fullName evidence="8">ABC transporter domain-containing protein</fullName>
    </recommendedName>
</protein>
<dbReference type="InterPro" id="IPR050107">
    <property type="entry name" value="ABC_carbohydrate_import_ATPase"/>
</dbReference>
<dbReference type="STRING" id="1480615.AWJ14_12350"/>
<gene>
    <name evidence="9" type="ORF">AWJ14_12350</name>
</gene>
<accession>A0A1C1YR70</accession>
<evidence type="ECO:0000256" key="7">
    <source>
        <dbReference type="ARBA" id="ARBA00023136"/>
    </source>
</evidence>
<dbReference type="SUPFAM" id="SSF52540">
    <property type="entry name" value="P-loop containing nucleoside triphosphate hydrolases"/>
    <property type="match status" value="2"/>
</dbReference>
<keyword evidence="5" id="KW-0547">Nucleotide-binding</keyword>
<dbReference type="RefSeq" id="WP_066183199.1">
    <property type="nucleotide sequence ID" value="NZ_LQZT01000048.1"/>
</dbReference>
<keyword evidence="10" id="KW-1185">Reference proteome</keyword>
<evidence type="ECO:0000256" key="5">
    <source>
        <dbReference type="ARBA" id="ARBA00022741"/>
    </source>
</evidence>
<dbReference type="InterPro" id="IPR003593">
    <property type="entry name" value="AAA+_ATPase"/>
</dbReference>
<dbReference type="PANTHER" id="PTHR43790">
    <property type="entry name" value="CARBOHYDRATE TRANSPORT ATP-BINDING PROTEIN MG119-RELATED"/>
    <property type="match status" value="1"/>
</dbReference>
<evidence type="ECO:0000259" key="8">
    <source>
        <dbReference type="PROSITE" id="PS50893"/>
    </source>
</evidence>
<dbReference type="InterPro" id="IPR017871">
    <property type="entry name" value="ABC_transporter-like_CS"/>
</dbReference>
<dbReference type="Gene3D" id="3.40.50.300">
    <property type="entry name" value="P-loop containing nucleotide triphosphate hydrolases"/>
    <property type="match status" value="2"/>
</dbReference>
<dbReference type="SMART" id="SM00382">
    <property type="entry name" value="AAA"/>
    <property type="match status" value="2"/>
</dbReference>
<dbReference type="PROSITE" id="PS00211">
    <property type="entry name" value="ABC_TRANSPORTER_1"/>
    <property type="match status" value="1"/>
</dbReference>
<keyword evidence="4" id="KW-0677">Repeat</keyword>
<comment type="similarity">
    <text evidence="1">Belongs to the ABC transporter superfamily.</text>
</comment>
<evidence type="ECO:0000256" key="6">
    <source>
        <dbReference type="ARBA" id="ARBA00022840"/>
    </source>
</evidence>
<dbReference type="InterPro" id="IPR003439">
    <property type="entry name" value="ABC_transporter-like_ATP-bd"/>
</dbReference>
<keyword evidence="3" id="KW-0762">Sugar transport</keyword>
<feature type="domain" description="ABC transporter" evidence="8">
    <location>
        <begin position="9"/>
        <end position="250"/>
    </location>
</feature>
<dbReference type="Proteomes" id="UP000094795">
    <property type="component" value="Unassembled WGS sequence"/>
</dbReference>
<organism evidence="9 10">
    <name type="scientific">Hoeflea olei</name>
    <dbReference type="NCBI Taxonomy" id="1480615"/>
    <lineage>
        <taxon>Bacteria</taxon>
        <taxon>Pseudomonadati</taxon>
        <taxon>Pseudomonadota</taxon>
        <taxon>Alphaproteobacteria</taxon>
        <taxon>Hyphomicrobiales</taxon>
        <taxon>Rhizobiaceae</taxon>
        <taxon>Hoeflea</taxon>
    </lineage>
</organism>
<feature type="domain" description="ABC transporter" evidence="8">
    <location>
        <begin position="263"/>
        <end position="507"/>
    </location>
</feature>
<evidence type="ECO:0000313" key="9">
    <source>
        <dbReference type="EMBL" id="OCW56003.1"/>
    </source>
</evidence>
<dbReference type="PANTHER" id="PTHR43790:SF9">
    <property type="entry name" value="GALACTOFURANOSE TRANSPORTER ATP-BINDING PROTEIN YTFR"/>
    <property type="match status" value="1"/>
</dbReference>
<dbReference type="CDD" id="cd03215">
    <property type="entry name" value="ABC_Carb_Monos_II"/>
    <property type="match status" value="1"/>
</dbReference>
<keyword evidence="7" id="KW-0472">Membrane</keyword>
<reference evidence="9 10" key="1">
    <citation type="submission" date="2015-12" db="EMBL/GenBank/DDBJ databases">
        <authorList>
            <person name="Shamseldin A."/>
            <person name="Moawad H."/>
            <person name="Abd El-Rahim W.M."/>
            <person name="Sadowsky M.J."/>
        </authorList>
    </citation>
    <scope>NUCLEOTIDE SEQUENCE [LARGE SCALE GENOMIC DNA]</scope>
    <source>
        <strain evidence="9 10">JC234</strain>
    </source>
</reference>
<sequence>MTLDPSLSFAVQGVTRRFPGVLAVDAVDLGVRKGEIHGLIGKNGAGKSVLVSLVAGLLAPSQGRIVTGSGALTPTQSGPSRAKKLGIALVTQEPAFAADLSVADNLFMGRHPGGRFNFLSPSVARRESAFVIAQLGLRARPEARMGDLPLETQQLLAFGRAVFIEKACTILLDEITASLTNERKESLLGLLRRLIDDRPELSFVLISHHVSEVMGFTDRVSVMRDGKRVATLDTAQTNARELADWIVGDVAPAEINYAAQPELAAPPVLTVSGLTAGRSLRRLDLELRRGEVLGFAGLEGSGKDDAIEALYGLAPNHGGRISMDGTEVDLKSPKAAQAAGISFLPKHREEQAVIQNRSVLENAIIAGLPALTNRLGFVRRAECRQVAQSIVTRLEVKTPGLDVPIDGLSGGNKQKVLLGRLSLTAPSLVLLNEPTRGVDISAKPHILKLVREDLAREAGVIMISESEEELVEICDRILIFYQGEVVRELKRGMPGFDVETIYKSIQGVEVPV</sequence>
<keyword evidence="6" id="KW-0067">ATP-binding</keyword>
<dbReference type="GO" id="GO:0005524">
    <property type="term" value="F:ATP binding"/>
    <property type="evidence" value="ECO:0007669"/>
    <property type="project" value="UniProtKB-KW"/>
</dbReference>
<dbReference type="PROSITE" id="PS50893">
    <property type="entry name" value="ABC_TRANSPORTER_2"/>
    <property type="match status" value="2"/>
</dbReference>
<dbReference type="Pfam" id="PF00005">
    <property type="entry name" value="ABC_tran"/>
    <property type="match status" value="2"/>
</dbReference>